<accession>A0A5V4ZAM9</accession>
<name>A0A5V4ZAM9_SALER</name>
<organism evidence="1">
    <name type="scientific">Salmonella enterica</name>
    <name type="common">Salmonella choleraesuis</name>
    <dbReference type="NCBI Taxonomy" id="28901"/>
    <lineage>
        <taxon>Bacteria</taxon>
        <taxon>Pseudomonadati</taxon>
        <taxon>Pseudomonadota</taxon>
        <taxon>Gammaproteobacteria</taxon>
        <taxon>Enterobacterales</taxon>
        <taxon>Enterobacteriaceae</taxon>
        <taxon>Salmonella</taxon>
    </lineage>
</organism>
<evidence type="ECO:0000313" key="1">
    <source>
        <dbReference type="EMBL" id="EBU3914726.1"/>
    </source>
</evidence>
<gene>
    <name evidence="1" type="ORF">CWK15_25730</name>
</gene>
<comment type="caution">
    <text evidence="1">The sequence shown here is derived from an EMBL/GenBank/DDBJ whole genome shotgun (WGS) entry which is preliminary data.</text>
</comment>
<proteinExistence type="predicted"/>
<sequence length="77" mass="8669">MFATKFGNDASLVFILALMMKYADDPGDFSAEIIKCKKAAFGDSHDKGKNPKEKAEAERVWQTFQNALTVFHKIKDI</sequence>
<dbReference type="EMBL" id="AAHBYH010000054">
    <property type="protein sequence ID" value="EBU3914726.1"/>
    <property type="molecule type" value="Genomic_DNA"/>
</dbReference>
<reference evidence="1" key="1">
    <citation type="submission" date="2018-07" db="EMBL/GenBank/DDBJ databases">
        <authorList>
            <consortium name="PulseNet: The National Subtyping Network for Foodborne Disease Surveillance"/>
            <person name="Tarr C.L."/>
            <person name="Trees E."/>
            <person name="Katz L.S."/>
            <person name="Carleton-Romer H.A."/>
            <person name="Stroika S."/>
            <person name="Kucerova Z."/>
            <person name="Roache K.F."/>
            <person name="Sabol A.L."/>
            <person name="Besser J."/>
            <person name="Gerner-Smidt P."/>
        </authorList>
    </citation>
    <scope>NUCLEOTIDE SEQUENCE</scope>
    <source>
        <strain evidence="1">PNUSAS029138</strain>
    </source>
</reference>
<dbReference type="AlphaFoldDB" id="A0A5V4ZAM9"/>
<protein>
    <submittedName>
        <fullName evidence="1">Uncharacterized protein</fullName>
    </submittedName>
</protein>